<reference evidence="1 2" key="1">
    <citation type="journal article" date="2010" name="J. Bacteriol.">
        <title>Genome sequence of a cellulose-producing bacterium, Gluconacetobacter hansenii ATCC 23769.</title>
        <authorList>
            <person name="Iyer P.R."/>
            <person name="Geib S.M."/>
            <person name="Catchmark J."/>
            <person name="Kao T.H."/>
            <person name="Tien M."/>
        </authorList>
    </citation>
    <scope>NUCLEOTIDE SEQUENCE [LARGE SCALE GENOMIC DNA]</scope>
    <source>
        <strain evidence="1 2">ATCC 23769</strain>
    </source>
</reference>
<sequence length="54" mass="6116">MKNLLDMSKACCHVVPHGGRTTIMSVSIATRHRHRDPLEMEMPGAFFKGRAFMD</sequence>
<dbReference type="Proteomes" id="UP000006468">
    <property type="component" value="Chromosome"/>
</dbReference>
<dbReference type="EMBL" id="ADTV01000016">
    <property type="protein sequence ID" value="EFG85024.1"/>
    <property type="molecule type" value="Genomic_DNA"/>
</dbReference>
<protein>
    <submittedName>
        <fullName evidence="1">Uncharacterized protein</fullName>
    </submittedName>
</protein>
<dbReference type="HOGENOM" id="CLU_3044430_0_0_5"/>
<evidence type="ECO:0000313" key="1">
    <source>
        <dbReference type="EMBL" id="EFG85024.1"/>
    </source>
</evidence>
<comment type="caution">
    <text evidence="1">The sequence shown here is derived from an EMBL/GenBank/DDBJ whole genome shotgun (WGS) entry which is preliminary data.</text>
</comment>
<dbReference type="AlphaFoldDB" id="D5QD69"/>
<name>D5QD69_NOVHA</name>
<gene>
    <name evidence="1" type="ORF">GXY_05376</name>
</gene>
<evidence type="ECO:0000313" key="2">
    <source>
        <dbReference type="Proteomes" id="UP000006468"/>
    </source>
</evidence>
<proteinExistence type="predicted"/>
<accession>D5QD69</accession>
<organism evidence="1 2">
    <name type="scientific">Novacetimonas hansenii ATCC 23769</name>
    <dbReference type="NCBI Taxonomy" id="714995"/>
    <lineage>
        <taxon>Bacteria</taxon>
        <taxon>Pseudomonadati</taxon>
        <taxon>Pseudomonadota</taxon>
        <taxon>Alphaproteobacteria</taxon>
        <taxon>Acetobacterales</taxon>
        <taxon>Acetobacteraceae</taxon>
        <taxon>Novacetimonas</taxon>
    </lineage>
</organism>